<keyword evidence="3" id="KW-1185">Reference proteome</keyword>
<dbReference type="Proteomes" id="UP001314229">
    <property type="component" value="Unassembled WGS sequence"/>
</dbReference>
<proteinExistence type="predicted"/>
<accession>A0AAV1MZM3</accession>
<evidence type="ECO:0000313" key="2">
    <source>
        <dbReference type="EMBL" id="CAK6952586.1"/>
    </source>
</evidence>
<feature type="compositionally biased region" description="Basic and acidic residues" evidence="1">
    <location>
        <begin position="1"/>
        <end position="22"/>
    </location>
</feature>
<comment type="caution">
    <text evidence="2">The sequence shown here is derived from an EMBL/GenBank/DDBJ whole genome shotgun (WGS) entry which is preliminary data.</text>
</comment>
<evidence type="ECO:0000313" key="3">
    <source>
        <dbReference type="Proteomes" id="UP001314229"/>
    </source>
</evidence>
<reference evidence="2 3" key="1">
    <citation type="submission" date="2024-01" db="EMBL/GenBank/DDBJ databases">
        <authorList>
            <person name="Alioto T."/>
            <person name="Alioto T."/>
            <person name="Gomez Garrido J."/>
        </authorList>
    </citation>
    <scope>NUCLEOTIDE SEQUENCE [LARGE SCALE GENOMIC DNA]</scope>
</reference>
<organism evidence="2 3">
    <name type="scientific">Scomber scombrus</name>
    <name type="common">Atlantic mackerel</name>
    <name type="synonym">Scomber vernalis</name>
    <dbReference type="NCBI Taxonomy" id="13677"/>
    <lineage>
        <taxon>Eukaryota</taxon>
        <taxon>Metazoa</taxon>
        <taxon>Chordata</taxon>
        <taxon>Craniata</taxon>
        <taxon>Vertebrata</taxon>
        <taxon>Euteleostomi</taxon>
        <taxon>Actinopterygii</taxon>
        <taxon>Neopterygii</taxon>
        <taxon>Teleostei</taxon>
        <taxon>Neoteleostei</taxon>
        <taxon>Acanthomorphata</taxon>
        <taxon>Pelagiaria</taxon>
        <taxon>Scombriformes</taxon>
        <taxon>Scombridae</taxon>
        <taxon>Scomber</taxon>
    </lineage>
</organism>
<evidence type="ECO:0000256" key="1">
    <source>
        <dbReference type="SAM" id="MobiDB-lite"/>
    </source>
</evidence>
<sequence>MLARPPRERRTGEGGEKLRRDATAPQAHRRGYGYSGSLHRTIHVKSTGHSRGSPPIAVEEEVEGRGGGSYSQTTVRITESRRHSSFLPEVHLEKTPC</sequence>
<feature type="region of interest" description="Disordered" evidence="1">
    <location>
        <begin position="1"/>
        <end position="97"/>
    </location>
</feature>
<name>A0AAV1MZM3_SCOSC</name>
<protein>
    <submittedName>
        <fullName evidence="2">Uncharacterized protein</fullName>
    </submittedName>
</protein>
<gene>
    <name evidence="2" type="ORF">FSCOSCO3_A001864</name>
</gene>
<dbReference type="AlphaFoldDB" id="A0AAV1MZM3"/>
<dbReference type="EMBL" id="CAWUFR010000010">
    <property type="protein sequence ID" value="CAK6952586.1"/>
    <property type="molecule type" value="Genomic_DNA"/>
</dbReference>